<keyword evidence="2" id="KW-0812">Transmembrane</keyword>
<evidence type="ECO:0000256" key="1">
    <source>
        <dbReference type="SAM" id="MobiDB-lite"/>
    </source>
</evidence>
<evidence type="ECO:0000313" key="3">
    <source>
        <dbReference type="EMBL" id="SNR48429.1"/>
    </source>
</evidence>
<feature type="transmembrane region" description="Helical" evidence="2">
    <location>
        <begin position="116"/>
        <end position="134"/>
    </location>
</feature>
<reference evidence="3 4" key="1">
    <citation type="submission" date="2017-06" db="EMBL/GenBank/DDBJ databases">
        <authorList>
            <person name="Kim H.J."/>
            <person name="Triplett B.A."/>
        </authorList>
    </citation>
    <scope>NUCLEOTIDE SEQUENCE [LARGE SCALE GENOMIC DNA]</scope>
    <source>
        <strain evidence="3 4">DSM 43151</strain>
    </source>
</reference>
<proteinExistence type="predicted"/>
<accession>A0A238WRX1</accession>
<dbReference type="AlphaFoldDB" id="A0A238WRX1"/>
<evidence type="ECO:0000256" key="2">
    <source>
        <dbReference type="SAM" id="Phobius"/>
    </source>
</evidence>
<dbReference type="OrthoDB" id="3298888at2"/>
<keyword evidence="4" id="KW-1185">Reference proteome</keyword>
<keyword evidence="2" id="KW-0472">Membrane</keyword>
<evidence type="ECO:0000313" key="4">
    <source>
        <dbReference type="Proteomes" id="UP000198415"/>
    </source>
</evidence>
<feature type="region of interest" description="Disordered" evidence="1">
    <location>
        <begin position="40"/>
        <end position="80"/>
    </location>
</feature>
<dbReference type="RefSeq" id="WP_089292515.1">
    <property type="nucleotide sequence ID" value="NZ_BOMU01000018.1"/>
</dbReference>
<sequence length="165" mass="17376">MFATRNHRTERTASQAWEYLSAAMATAGETAKDAGKQALTTADRASRQGQRLAGDTGRRGRRLAAKANKRSHKLAHRASKKGQVLAGLAGDAADEAWTRANAAANALAGRRPGRPWGLIAGIGLLGLAAGWVAATTARAALEREAENEQLELSETAVMVTPTYGE</sequence>
<organism evidence="3 4">
    <name type="scientific">Actinoplanes regularis</name>
    <dbReference type="NCBI Taxonomy" id="52697"/>
    <lineage>
        <taxon>Bacteria</taxon>
        <taxon>Bacillati</taxon>
        <taxon>Actinomycetota</taxon>
        <taxon>Actinomycetes</taxon>
        <taxon>Micromonosporales</taxon>
        <taxon>Micromonosporaceae</taxon>
        <taxon>Actinoplanes</taxon>
    </lineage>
</organism>
<protein>
    <submittedName>
        <fullName evidence="3">Uncharacterized protein</fullName>
    </submittedName>
</protein>
<name>A0A238WRX1_9ACTN</name>
<keyword evidence="2" id="KW-1133">Transmembrane helix</keyword>
<dbReference type="Proteomes" id="UP000198415">
    <property type="component" value="Unassembled WGS sequence"/>
</dbReference>
<dbReference type="EMBL" id="FZNR01000002">
    <property type="protein sequence ID" value="SNR48429.1"/>
    <property type="molecule type" value="Genomic_DNA"/>
</dbReference>
<gene>
    <name evidence="3" type="ORF">SAMN06264365_102762</name>
</gene>
<feature type="compositionally biased region" description="Basic residues" evidence="1">
    <location>
        <begin position="59"/>
        <end position="80"/>
    </location>
</feature>